<dbReference type="InterPro" id="IPR001958">
    <property type="entry name" value="Tet-R_TetA/multi-R_MdtG-like"/>
</dbReference>
<evidence type="ECO:0000313" key="11">
    <source>
        <dbReference type="Proteomes" id="UP000094487"/>
    </source>
</evidence>
<dbReference type="PROSITE" id="PS50850">
    <property type="entry name" value="MFS"/>
    <property type="match status" value="1"/>
</dbReference>
<dbReference type="Gene3D" id="1.20.1720.10">
    <property type="entry name" value="Multidrug resistance protein D"/>
    <property type="match status" value="1"/>
</dbReference>
<dbReference type="OrthoDB" id="9788453at2"/>
<keyword evidence="3 8" id="KW-0813">Transport</keyword>
<protein>
    <recommendedName>
        <fullName evidence="8">Bcr/CflA family efflux transporter</fullName>
    </recommendedName>
</protein>
<feature type="transmembrane region" description="Helical" evidence="8">
    <location>
        <begin position="109"/>
        <end position="126"/>
    </location>
</feature>
<organism evidence="10 11">
    <name type="scientific">Sphingomonas turrisvirgatae</name>
    <dbReference type="NCBI Taxonomy" id="1888892"/>
    <lineage>
        <taxon>Bacteria</taxon>
        <taxon>Pseudomonadati</taxon>
        <taxon>Pseudomonadota</taxon>
        <taxon>Alphaproteobacteria</taxon>
        <taxon>Sphingomonadales</taxon>
        <taxon>Sphingomonadaceae</taxon>
        <taxon>Sphingomonas</taxon>
    </lineage>
</organism>
<dbReference type="PRINTS" id="PR01035">
    <property type="entry name" value="TCRTETA"/>
</dbReference>
<feature type="transmembrane region" description="Helical" evidence="8">
    <location>
        <begin position="312"/>
        <end position="339"/>
    </location>
</feature>
<keyword evidence="11" id="KW-1185">Reference proteome</keyword>
<dbReference type="NCBIfam" id="TIGR00710">
    <property type="entry name" value="efflux_Bcr_CflA"/>
    <property type="match status" value="1"/>
</dbReference>
<evidence type="ECO:0000256" key="7">
    <source>
        <dbReference type="ARBA" id="ARBA00023136"/>
    </source>
</evidence>
<dbReference type="GO" id="GO:0042910">
    <property type="term" value="F:xenobiotic transmembrane transporter activity"/>
    <property type="evidence" value="ECO:0007669"/>
    <property type="project" value="InterPro"/>
</dbReference>
<dbReference type="EMBL" id="MDDS01000007">
    <property type="protein sequence ID" value="ODP39200.1"/>
    <property type="molecule type" value="Genomic_DNA"/>
</dbReference>
<evidence type="ECO:0000256" key="2">
    <source>
        <dbReference type="ARBA" id="ARBA00006236"/>
    </source>
</evidence>
<dbReference type="STRING" id="1888892.BFL28_11685"/>
<dbReference type="CDD" id="cd17320">
    <property type="entry name" value="MFS_MdfA_MDR_like"/>
    <property type="match status" value="1"/>
</dbReference>
<dbReference type="InterPro" id="IPR050189">
    <property type="entry name" value="MFS_Efflux_Transporters"/>
</dbReference>
<dbReference type="Proteomes" id="UP000094487">
    <property type="component" value="Unassembled WGS sequence"/>
</dbReference>
<gene>
    <name evidence="10" type="ORF">BFL28_11685</name>
</gene>
<feature type="domain" description="Major facilitator superfamily (MFS) profile" evidence="9">
    <location>
        <begin position="14"/>
        <end position="399"/>
    </location>
</feature>
<feature type="transmembrane region" description="Helical" evidence="8">
    <location>
        <begin position="12"/>
        <end position="30"/>
    </location>
</feature>
<dbReference type="PANTHER" id="PTHR43124">
    <property type="entry name" value="PURINE EFFLUX PUMP PBUE"/>
    <property type="match status" value="1"/>
</dbReference>
<dbReference type="InterPro" id="IPR011701">
    <property type="entry name" value="MFS"/>
</dbReference>
<comment type="subcellular location">
    <subcellularLocation>
        <location evidence="8">Cell inner membrane</location>
        <topology evidence="8">Multi-pass membrane protein</topology>
    </subcellularLocation>
    <subcellularLocation>
        <location evidence="1">Cell membrane</location>
        <topology evidence="1">Multi-pass membrane protein</topology>
    </subcellularLocation>
</comment>
<evidence type="ECO:0000256" key="6">
    <source>
        <dbReference type="ARBA" id="ARBA00022989"/>
    </source>
</evidence>
<dbReference type="AlphaFoldDB" id="A0A1E3M2B0"/>
<proteinExistence type="inferred from homology"/>
<feature type="transmembrane region" description="Helical" evidence="8">
    <location>
        <begin position="80"/>
        <end position="103"/>
    </location>
</feature>
<feature type="transmembrane region" description="Helical" evidence="8">
    <location>
        <begin position="351"/>
        <end position="369"/>
    </location>
</feature>
<feature type="transmembrane region" description="Helical" evidence="8">
    <location>
        <begin position="50"/>
        <end position="68"/>
    </location>
</feature>
<evidence type="ECO:0000256" key="4">
    <source>
        <dbReference type="ARBA" id="ARBA00022475"/>
    </source>
</evidence>
<feature type="transmembrane region" description="Helical" evidence="8">
    <location>
        <begin position="218"/>
        <end position="242"/>
    </location>
</feature>
<feature type="transmembrane region" description="Helical" evidence="8">
    <location>
        <begin position="285"/>
        <end position="306"/>
    </location>
</feature>
<evidence type="ECO:0000256" key="3">
    <source>
        <dbReference type="ARBA" id="ARBA00022448"/>
    </source>
</evidence>
<feature type="transmembrane region" description="Helical" evidence="8">
    <location>
        <begin position="138"/>
        <end position="160"/>
    </location>
</feature>
<comment type="caution">
    <text evidence="10">The sequence shown here is derived from an EMBL/GenBank/DDBJ whole genome shotgun (WGS) entry which is preliminary data.</text>
</comment>
<reference evidence="10 11" key="1">
    <citation type="submission" date="2016-08" db="EMBL/GenBank/DDBJ databases">
        <title>Draft genome of the agarase producing Sphingomonas sp. MCT13.</title>
        <authorList>
            <person name="D'Andrea M.M."/>
            <person name="Rossolini G.M."/>
            <person name="Thaller M.C."/>
        </authorList>
    </citation>
    <scope>NUCLEOTIDE SEQUENCE [LARGE SCALE GENOMIC DNA]</scope>
    <source>
        <strain evidence="10 11">MCT13</strain>
    </source>
</reference>
<dbReference type="SUPFAM" id="SSF103473">
    <property type="entry name" value="MFS general substrate transporter"/>
    <property type="match status" value="1"/>
</dbReference>
<evidence type="ECO:0000256" key="1">
    <source>
        <dbReference type="ARBA" id="ARBA00004651"/>
    </source>
</evidence>
<dbReference type="GO" id="GO:1990961">
    <property type="term" value="P:xenobiotic detoxification by transmembrane export across the plasma membrane"/>
    <property type="evidence" value="ECO:0007669"/>
    <property type="project" value="InterPro"/>
</dbReference>
<keyword evidence="7 8" id="KW-0472">Membrane</keyword>
<accession>A0A1E3M2B0</accession>
<dbReference type="RefSeq" id="WP_069319189.1">
    <property type="nucleotide sequence ID" value="NZ_MDDS01000007.1"/>
</dbReference>
<evidence type="ECO:0000256" key="8">
    <source>
        <dbReference type="RuleBase" id="RU365088"/>
    </source>
</evidence>
<keyword evidence="5 8" id="KW-0812">Transmembrane</keyword>
<dbReference type="InterPro" id="IPR036259">
    <property type="entry name" value="MFS_trans_sf"/>
</dbReference>
<feature type="transmembrane region" description="Helical" evidence="8">
    <location>
        <begin position="375"/>
        <end position="395"/>
    </location>
</feature>
<dbReference type="Pfam" id="PF07690">
    <property type="entry name" value="MFS_1"/>
    <property type="match status" value="1"/>
</dbReference>
<dbReference type="PANTHER" id="PTHR43124:SF3">
    <property type="entry name" value="CHLORAMPHENICOL EFFLUX PUMP RV0191"/>
    <property type="match status" value="1"/>
</dbReference>
<evidence type="ECO:0000313" key="10">
    <source>
        <dbReference type="EMBL" id="ODP39200.1"/>
    </source>
</evidence>
<evidence type="ECO:0000259" key="9">
    <source>
        <dbReference type="PROSITE" id="PS50850"/>
    </source>
</evidence>
<keyword evidence="6 8" id="KW-1133">Transmembrane helix</keyword>
<dbReference type="InterPro" id="IPR020846">
    <property type="entry name" value="MFS_dom"/>
</dbReference>
<name>A0A1E3M2B0_9SPHN</name>
<keyword evidence="4" id="KW-1003">Cell membrane</keyword>
<dbReference type="GO" id="GO:0005886">
    <property type="term" value="C:plasma membrane"/>
    <property type="evidence" value="ECO:0007669"/>
    <property type="project" value="UniProtKB-SubCell"/>
</dbReference>
<sequence length="414" mass="44288">MREQPLEGARHSSLAFLVGGYAMLGPFSISTYMPFFPALMMAMGASQAEIQQTLSAYLAAFGFMMLLHGPLSDAFGRRRIILVGLAVYLAASLGAALASSVVLLLLFRMAQGLAVGAGSIAGRATVRDTLEGPRAQRVLAHVQMIFAIAPAVAPLLGGWLARYFPWQSVFIFMAALAALLLAFSWLRFPESLALDARTSFRPRALFKGYLAVLRSRPFWLLTAALSFNFAGFFLYVASAPVFVLEFLGLGRDQFGWLFIPATAGVMLGAYISGRLADRLSSRKTVTAAYAVMITAAALNVGYHVFLPPVVPWVILPVMLFSAGMAMASPTITLATMDLFPRARGMVSSVQGFLQTLLMTLISSFGPTAVGHSGQLMAITMMGFTVIGLAVWFLYVRDNRAGAAPTPVSAGPLSG</sequence>
<feature type="transmembrane region" description="Helical" evidence="8">
    <location>
        <begin position="166"/>
        <end position="188"/>
    </location>
</feature>
<evidence type="ECO:0000256" key="5">
    <source>
        <dbReference type="ARBA" id="ARBA00022692"/>
    </source>
</evidence>
<dbReference type="InterPro" id="IPR004812">
    <property type="entry name" value="Efflux_drug-R_Bcr/CmlA"/>
</dbReference>
<comment type="similarity">
    <text evidence="2 8">Belongs to the major facilitator superfamily. Bcr/CmlA family.</text>
</comment>
<keyword evidence="8" id="KW-0997">Cell inner membrane</keyword>
<feature type="transmembrane region" description="Helical" evidence="8">
    <location>
        <begin position="254"/>
        <end position="273"/>
    </location>
</feature>